<comment type="caution">
    <text evidence="5">The sequence shown here is derived from an EMBL/GenBank/DDBJ whole genome shotgun (WGS) entry which is preliminary data.</text>
</comment>
<feature type="region of interest" description="Disordered" evidence="2">
    <location>
        <begin position="249"/>
        <end position="269"/>
    </location>
</feature>
<dbReference type="InterPro" id="IPR007730">
    <property type="entry name" value="SPOR-like_dom"/>
</dbReference>
<dbReference type="SUPFAM" id="SSF48452">
    <property type="entry name" value="TPR-like"/>
    <property type="match status" value="1"/>
</dbReference>
<dbReference type="PROSITE" id="PS50005">
    <property type="entry name" value="TPR"/>
    <property type="match status" value="1"/>
</dbReference>
<feature type="chain" id="PRO_5032345799" evidence="3">
    <location>
        <begin position="23"/>
        <end position="445"/>
    </location>
</feature>
<dbReference type="PROSITE" id="PS51724">
    <property type="entry name" value="SPOR"/>
    <property type="match status" value="1"/>
</dbReference>
<proteinExistence type="predicted"/>
<dbReference type="InterPro" id="IPR019734">
    <property type="entry name" value="TPR_rpt"/>
</dbReference>
<dbReference type="Pfam" id="PF05036">
    <property type="entry name" value="SPOR"/>
    <property type="match status" value="1"/>
</dbReference>
<reference evidence="5 6" key="1">
    <citation type="submission" date="2019-12" db="EMBL/GenBank/DDBJ databases">
        <title>Genomic-based taxomic classification of the family Erythrobacteraceae.</title>
        <authorList>
            <person name="Xu L."/>
        </authorList>
    </citation>
    <scope>NUCLEOTIDE SEQUENCE [LARGE SCALE GENOMIC DNA]</scope>
    <source>
        <strain evidence="5 6">JCM 17468</strain>
    </source>
</reference>
<dbReference type="EMBL" id="WTYD01000001">
    <property type="protein sequence ID" value="MXO52551.1"/>
    <property type="molecule type" value="Genomic_DNA"/>
</dbReference>
<feature type="domain" description="SPOR" evidence="4">
    <location>
        <begin position="346"/>
        <end position="429"/>
    </location>
</feature>
<protein>
    <submittedName>
        <fullName evidence="5">Tetratricopeptide repeat protein</fullName>
    </submittedName>
</protein>
<name>A0A844Y3H9_9SPHN</name>
<keyword evidence="1" id="KW-0802">TPR repeat</keyword>
<sequence length="445" mass="46073">MRRMTIDRTARMVGLTLTTALASATLMGCSAKVAPPASVSAVKAEDALAKGKSDKAVSFAESAVLASPRDAGLRELLGAAYIEAGRFESAAATLDEALQLGAASPRTIVSLALAQIASGQQAAALATLDTHETDLDPADFGLAIALAGQPQRGVLVLANQLRFGENSAKVRQNLAYAYALQGDWRAARLMAAEDVPADKVGERMAHWGQMANPVYFRHRVADLLGVDMVQDPGQPARLALANHPSVNQLAAESATSAPAPKPAFAANGELPPLNAAEAVPAAPKSAPKAAPGTIARPVAHSVAAAFEAPQARPVERVSAPAPARVATSAPAVARTAAPSAPSTGFVAERGDYRVQLGSYFSMSDAQQAWKIFQQRHPELAGAEKVITKAKVKGKMYYRVAASGYAEASARNLCSLVKKGGGGCIAYAANNPLPGALETNVRMASR</sequence>
<evidence type="ECO:0000256" key="3">
    <source>
        <dbReference type="SAM" id="SignalP"/>
    </source>
</evidence>
<evidence type="ECO:0000313" key="6">
    <source>
        <dbReference type="Proteomes" id="UP000430272"/>
    </source>
</evidence>
<dbReference type="Gene3D" id="1.25.40.10">
    <property type="entry name" value="Tetratricopeptide repeat domain"/>
    <property type="match status" value="1"/>
</dbReference>
<dbReference type="InterPro" id="IPR036680">
    <property type="entry name" value="SPOR-like_sf"/>
</dbReference>
<keyword evidence="3" id="KW-0732">Signal</keyword>
<dbReference type="Pfam" id="PF14559">
    <property type="entry name" value="TPR_19"/>
    <property type="match status" value="1"/>
</dbReference>
<dbReference type="Proteomes" id="UP000430272">
    <property type="component" value="Unassembled WGS sequence"/>
</dbReference>
<dbReference type="AlphaFoldDB" id="A0A844Y3H9"/>
<dbReference type="PROSITE" id="PS51257">
    <property type="entry name" value="PROKAR_LIPOPROTEIN"/>
    <property type="match status" value="1"/>
</dbReference>
<keyword evidence="6" id="KW-1185">Reference proteome</keyword>
<evidence type="ECO:0000259" key="4">
    <source>
        <dbReference type="PROSITE" id="PS51724"/>
    </source>
</evidence>
<accession>A0A844Y3H9</accession>
<organism evidence="5 6">
    <name type="scientific">Qipengyuania pelagi</name>
    <dbReference type="NCBI Taxonomy" id="994320"/>
    <lineage>
        <taxon>Bacteria</taxon>
        <taxon>Pseudomonadati</taxon>
        <taxon>Pseudomonadota</taxon>
        <taxon>Alphaproteobacteria</taxon>
        <taxon>Sphingomonadales</taxon>
        <taxon>Erythrobacteraceae</taxon>
        <taxon>Qipengyuania</taxon>
    </lineage>
</organism>
<evidence type="ECO:0000313" key="5">
    <source>
        <dbReference type="EMBL" id="MXO52551.1"/>
    </source>
</evidence>
<dbReference type="InterPro" id="IPR011990">
    <property type="entry name" value="TPR-like_helical_dom_sf"/>
</dbReference>
<dbReference type="Gene3D" id="3.30.70.1070">
    <property type="entry name" value="Sporulation related repeat"/>
    <property type="match status" value="1"/>
</dbReference>
<feature type="signal peptide" evidence="3">
    <location>
        <begin position="1"/>
        <end position="22"/>
    </location>
</feature>
<evidence type="ECO:0000256" key="1">
    <source>
        <dbReference type="PROSITE-ProRule" id="PRU00339"/>
    </source>
</evidence>
<feature type="repeat" description="TPR" evidence="1">
    <location>
        <begin position="71"/>
        <end position="104"/>
    </location>
</feature>
<evidence type="ECO:0000256" key="2">
    <source>
        <dbReference type="SAM" id="MobiDB-lite"/>
    </source>
</evidence>
<dbReference type="GO" id="GO:0042834">
    <property type="term" value="F:peptidoglycan binding"/>
    <property type="evidence" value="ECO:0007669"/>
    <property type="project" value="InterPro"/>
</dbReference>
<gene>
    <name evidence="5" type="ORF">GRI47_00835</name>
</gene>